<feature type="domain" description="Autotransporter" evidence="2">
    <location>
        <begin position="723"/>
        <end position="994"/>
    </location>
</feature>
<keyword evidence="1" id="KW-0732">Signal</keyword>
<dbReference type="PROSITE" id="PS51208">
    <property type="entry name" value="AUTOTRANSPORTER"/>
    <property type="match status" value="1"/>
</dbReference>
<dbReference type="SUPFAM" id="SSF51126">
    <property type="entry name" value="Pectin lyase-like"/>
    <property type="match status" value="1"/>
</dbReference>
<organism evidence="3 4">
    <name type="scientific">Ensifer adhaerens</name>
    <name type="common">Sinorhizobium morelense</name>
    <dbReference type="NCBI Taxonomy" id="106592"/>
    <lineage>
        <taxon>Bacteria</taxon>
        <taxon>Pseudomonadati</taxon>
        <taxon>Pseudomonadota</taxon>
        <taxon>Alphaproteobacteria</taxon>
        <taxon>Hyphomicrobiales</taxon>
        <taxon>Rhizobiaceae</taxon>
        <taxon>Sinorhizobium/Ensifer group</taxon>
        <taxon>Ensifer</taxon>
    </lineage>
</organism>
<dbReference type="SUPFAM" id="SSF103515">
    <property type="entry name" value="Autotransporter"/>
    <property type="match status" value="1"/>
</dbReference>
<protein>
    <submittedName>
        <fullName evidence="3">Autotransporter domain-containing protein</fullName>
    </submittedName>
</protein>
<dbReference type="Proteomes" id="UP001055460">
    <property type="component" value="Plasmid pA"/>
</dbReference>
<dbReference type="Gene3D" id="2.40.128.130">
    <property type="entry name" value="Autotransporter beta-domain"/>
    <property type="match status" value="1"/>
</dbReference>
<dbReference type="Pfam" id="PF03797">
    <property type="entry name" value="Autotransporter"/>
    <property type="match status" value="1"/>
</dbReference>
<dbReference type="SMART" id="SM00869">
    <property type="entry name" value="Autotransporter"/>
    <property type="match status" value="1"/>
</dbReference>
<dbReference type="AlphaFoldDB" id="A0A9Q9DCK5"/>
<dbReference type="NCBIfam" id="TIGR01414">
    <property type="entry name" value="autotrans_barl"/>
    <property type="match status" value="1"/>
</dbReference>
<gene>
    <name evidence="3" type="ORF">NE863_20275</name>
</gene>
<dbReference type="InterPro" id="IPR036709">
    <property type="entry name" value="Autotransporte_beta_dom_sf"/>
</dbReference>
<feature type="chain" id="PRO_5040436113" evidence="1">
    <location>
        <begin position="31"/>
        <end position="994"/>
    </location>
</feature>
<name>A0A9Q9DCK5_ENSAD</name>
<sequence length="994" mass="97434">MRQTPLAVLSKRLGLFTALASLAVSTPALAQSVWTGGADNEFGNGANWAPALPGASDAAEVNTGSPQVNDGRTIRQLGVDGGNVTISNTGALTVTNGSTINSGSVSINAGGALTSNVELNGGSLSIDGDLNGRLTLNNGNVSVNGTLDSASVGSATSLSNNGEVGDVKVSAGGTFVNNTGAVAGATVNAGTASNAGTMGSLTNTQGNFTNNTGGTITGKTTVAGGTVTNNFVVTDADVAAAAAFVNNNGATAGAITNAGTVSNAGTIASVRNDAGSFTNNFGGEVTGETTVSGGAVNNNATLGTVTVGAGGTFTNTSGASAGAVTNSGAASNAGTIAGLTNTAGNFANNAGGTVTGKTTVTGGTVTNNFVVSDADVAAAAAFVNNSGAVAANVTNAGTLSNAGTIASVRNDGGSFTNNGNGTVTGKTTVAGGSVVNNAALADVEIGANGTFTNNSGATAGAVSNAGTGSNDGTIASLANSGGLFQNTGTISGAANITGGALVNQGTVAGTVEIFDGGLLSGSGIVGSLTVNAGGVVSPGPGIAVATVNGDLTFRSGSIYQVDVDAAGQSDRLAVSGALSLEGGRLAVLAGSGVYDPSTSYTIASAGTVSGRFDAVTSNLAFLSPTLTYGATGIDLRLDRNDVAFADLAETPNGRAAASAVEALGVTSPLTLAVLSLDDATAASAFSQLSGEVHASVKSALMWDSRFPRDAILERAGSAVSTLQETEDAVFWTSGFAGAGHLSGDGNAAAIGNRTAGALVGADTAVSDDWRLGGILGYSHLTVQPQARVDAYHAGLYGYGNIGALNLAGGAIYSHNEVSSERDLAFGSFTDRLTADYDSTVAQVFADLSFTLSADDIRLQPFANLAYVYLDTDAFKENGGSAALSAEGATDDAMLTTIGVRWWANLPIDQMPISASGMLGWRHAEGDLSPSARLAFAGASPFTIAGVPIARDALVVEAGISARLSKSARLAITYLGEFGDGARSSAGRANLIVDF</sequence>
<dbReference type="InterPro" id="IPR006315">
    <property type="entry name" value="OM_autotransptr_brl_dom"/>
</dbReference>
<proteinExistence type="predicted"/>
<evidence type="ECO:0000313" key="3">
    <source>
        <dbReference type="EMBL" id="USJ26306.1"/>
    </source>
</evidence>
<geneLocation type="plasmid" evidence="3 4">
    <name>pA</name>
</geneLocation>
<accession>A0A9Q9DCK5</accession>
<feature type="signal peptide" evidence="1">
    <location>
        <begin position="1"/>
        <end position="30"/>
    </location>
</feature>
<dbReference type="EMBL" id="CP098808">
    <property type="protein sequence ID" value="USJ26306.1"/>
    <property type="molecule type" value="Genomic_DNA"/>
</dbReference>
<dbReference type="InterPro" id="IPR011050">
    <property type="entry name" value="Pectin_lyase_fold/virulence"/>
</dbReference>
<dbReference type="InterPro" id="IPR005546">
    <property type="entry name" value="Autotransporte_beta"/>
</dbReference>
<reference evidence="3" key="1">
    <citation type="submission" date="2022-06" db="EMBL/GenBank/DDBJ databases">
        <title>Physiological and biochemical characterization and genomic elucidation of a strain of the genus Ensifer adhaerens M8 that combines arsenic oxidation and chromium reduction.</title>
        <authorList>
            <person name="Li X."/>
            <person name="Yu c."/>
        </authorList>
    </citation>
    <scope>NUCLEOTIDE SEQUENCE</scope>
    <source>
        <strain evidence="3">M8</strain>
        <plasmid evidence="3">pA</plasmid>
    </source>
</reference>
<evidence type="ECO:0000313" key="4">
    <source>
        <dbReference type="Proteomes" id="UP001055460"/>
    </source>
</evidence>
<dbReference type="GO" id="GO:0019867">
    <property type="term" value="C:outer membrane"/>
    <property type="evidence" value="ECO:0007669"/>
    <property type="project" value="InterPro"/>
</dbReference>
<keyword evidence="3" id="KW-0614">Plasmid</keyword>
<evidence type="ECO:0000256" key="1">
    <source>
        <dbReference type="SAM" id="SignalP"/>
    </source>
</evidence>
<dbReference type="RefSeq" id="WP_252160775.1">
    <property type="nucleotide sequence ID" value="NZ_CP098808.1"/>
</dbReference>
<evidence type="ECO:0000259" key="2">
    <source>
        <dbReference type="PROSITE" id="PS51208"/>
    </source>
</evidence>